<accession>A0A4Y2MDW3</accession>
<dbReference type="Proteomes" id="UP000499080">
    <property type="component" value="Unassembled WGS sequence"/>
</dbReference>
<organism evidence="2 3">
    <name type="scientific">Araneus ventricosus</name>
    <name type="common">Orbweaver spider</name>
    <name type="synonym">Epeira ventricosa</name>
    <dbReference type="NCBI Taxonomy" id="182803"/>
    <lineage>
        <taxon>Eukaryota</taxon>
        <taxon>Metazoa</taxon>
        <taxon>Ecdysozoa</taxon>
        <taxon>Arthropoda</taxon>
        <taxon>Chelicerata</taxon>
        <taxon>Arachnida</taxon>
        <taxon>Araneae</taxon>
        <taxon>Araneomorphae</taxon>
        <taxon>Entelegynae</taxon>
        <taxon>Araneoidea</taxon>
        <taxon>Araneidae</taxon>
        <taxon>Araneus</taxon>
    </lineage>
</organism>
<dbReference type="EMBL" id="BGPR01007229">
    <property type="protein sequence ID" value="GBN25335.1"/>
    <property type="molecule type" value="Genomic_DNA"/>
</dbReference>
<evidence type="ECO:0000313" key="3">
    <source>
        <dbReference type="Proteomes" id="UP000499080"/>
    </source>
</evidence>
<proteinExistence type="predicted"/>
<reference evidence="2 3" key="1">
    <citation type="journal article" date="2019" name="Sci. Rep.">
        <title>Orb-weaving spider Araneus ventricosus genome elucidates the spidroin gene catalogue.</title>
        <authorList>
            <person name="Kono N."/>
            <person name="Nakamura H."/>
            <person name="Ohtoshi R."/>
            <person name="Moran D.A.P."/>
            <person name="Shinohara A."/>
            <person name="Yoshida Y."/>
            <person name="Fujiwara M."/>
            <person name="Mori M."/>
            <person name="Tomita M."/>
            <person name="Arakawa K."/>
        </authorList>
    </citation>
    <scope>NUCLEOTIDE SEQUENCE [LARGE SCALE GENOMIC DNA]</scope>
</reference>
<protein>
    <submittedName>
        <fullName evidence="2">Uncharacterized protein</fullName>
    </submittedName>
</protein>
<evidence type="ECO:0000313" key="2">
    <source>
        <dbReference type="EMBL" id="GBN25335.1"/>
    </source>
</evidence>
<evidence type="ECO:0000256" key="1">
    <source>
        <dbReference type="SAM" id="MobiDB-lite"/>
    </source>
</evidence>
<dbReference type="AlphaFoldDB" id="A0A4Y2MDW3"/>
<name>A0A4Y2MDW3_ARAVE</name>
<sequence>MIEPWKDEKILRWPQALATAPVWLYTPQHTQNRISGACGREEALINREIDFDQNSFIRSFQTKLKTLPNSAALGRAKRVRPLSEGSTTLPFRMNLLTPQQPRGSIGASDYPQDKK</sequence>
<feature type="region of interest" description="Disordered" evidence="1">
    <location>
        <begin position="95"/>
        <end position="115"/>
    </location>
</feature>
<comment type="caution">
    <text evidence="2">The sequence shown here is derived from an EMBL/GenBank/DDBJ whole genome shotgun (WGS) entry which is preliminary data.</text>
</comment>
<gene>
    <name evidence="2" type="ORF">AVEN_101702_1</name>
</gene>
<keyword evidence="3" id="KW-1185">Reference proteome</keyword>